<gene>
    <name evidence="1" type="ORF">MPAN_010090</name>
</gene>
<accession>A0A7U9TI16</accession>
<evidence type="ECO:0000313" key="1">
    <source>
        <dbReference type="EMBL" id="BCR36116.1"/>
    </source>
</evidence>
<protein>
    <submittedName>
        <fullName evidence="1">Uncharacterized protein</fullName>
    </submittedName>
</protein>
<evidence type="ECO:0000313" key="2">
    <source>
        <dbReference type="Proteomes" id="UP000620133"/>
    </source>
</evidence>
<name>A0A7U9TI16_9MOLU</name>
<dbReference type="AlphaFoldDB" id="A0A7U9TI16"/>
<dbReference type="EMBL" id="AP024412">
    <property type="protein sequence ID" value="BCR36116.1"/>
    <property type="molecule type" value="Genomic_DNA"/>
</dbReference>
<dbReference type="RefSeq" id="WP_176239579.1">
    <property type="nucleotide sequence ID" value="NZ_AP024412.1"/>
</dbReference>
<proteinExistence type="predicted"/>
<dbReference type="Proteomes" id="UP000620133">
    <property type="component" value="Chromosome"/>
</dbReference>
<sequence length="117" mass="13705">MERTLKLGDKDYRLHSSLFTIIDYRNVFSTELFSDIKKIEKSSIKKEDDLSTVIDTIFRIIYVLNRPFSKQSYNDFLMSLDFSLLSNQDELENLTNAIGEMLGTFQKRPTPKQPTKK</sequence>
<reference evidence="1" key="1">
    <citation type="submission" date="2021-01" db="EMBL/GenBank/DDBJ databases">
        <title>Draft genome sequence of Acholeplasmataceae bacterium strain Mahy22.</title>
        <authorList>
            <person name="Watanabe M."/>
            <person name="Kojima H."/>
            <person name="Fukui M."/>
        </authorList>
    </citation>
    <scope>NUCLEOTIDE SEQUENCE</scope>
    <source>
        <strain evidence="1">Mahy22</strain>
    </source>
</reference>
<dbReference type="KEGG" id="manr:MPAN_010090"/>
<keyword evidence="2" id="KW-1185">Reference proteome</keyword>
<organism evidence="1 2">
    <name type="scientific">Mariniplasma anaerobium</name>
    <dbReference type="NCBI Taxonomy" id="2735436"/>
    <lineage>
        <taxon>Bacteria</taxon>
        <taxon>Bacillati</taxon>
        <taxon>Mycoplasmatota</taxon>
        <taxon>Mollicutes</taxon>
        <taxon>Acholeplasmatales</taxon>
        <taxon>Acholeplasmataceae</taxon>
        <taxon>Mariniplasma</taxon>
    </lineage>
</organism>